<dbReference type="EMBL" id="AP019800">
    <property type="protein sequence ID" value="BBL92315.1"/>
    <property type="molecule type" value="Genomic_DNA"/>
</dbReference>
<evidence type="ECO:0000256" key="1">
    <source>
        <dbReference type="SAM" id="Phobius"/>
    </source>
</evidence>
<evidence type="ECO:0000313" key="2">
    <source>
        <dbReference type="EMBL" id="BBL92315.1"/>
    </source>
</evidence>
<gene>
    <name evidence="2" type="ORF">VroAM7_49680</name>
</gene>
<organism evidence="2 3">
    <name type="scientific">Vibrio rotiferianus</name>
    <dbReference type="NCBI Taxonomy" id="190895"/>
    <lineage>
        <taxon>Bacteria</taxon>
        <taxon>Pseudomonadati</taxon>
        <taxon>Pseudomonadota</taxon>
        <taxon>Gammaproteobacteria</taxon>
        <taxon>Vibrionales</taxon>
        <taxon>Vibrionaceae</taxon>
        <taxon>Vibrio</taxon>
    </lineage>
</organism>
<accession>A0A510IEU6</accession>
<proteinExistence type="predicted"/>
<keyword evidence="1" id="KW-0472">Membrane</keyword>
<protein>
    <submittedName>
        <fullName evidence="2">Uncharacterized protein</fullName>
    </submittedName>
</protein>
<dbReference type="RefSeq" id="WP_143694285.1">
    <property type="nucleotide sequence ID" value="NZ_AP019800.1"/>
</dbReference>
<keyword evidence="2" id="KW-0614">Plasmid</keyword>
<reference evidence="3" key="1">
    <citation type="submission" date="2019-07" db="EMBL/GenBank/DDBJ databases">
        <title>Complete Genome Sequences of Vibrion rotiferianus strain AM7.</title>
        <authorList>
            <person name="Miyazaki K."/>
            <person name="Wiseschart A."/>
            <person name="Pootanakit K."/>
            <person name="Ishimori K."/>
            <person name="Kitahara K."/>
        </authorList>
    </citation>
    <scope>NUCLEOTIDE SEQUENCE [LARGE SCALE GENOMIC DNA]</scope>
    <source>
        <strain evidence="3">AM7</strain>
        <plasmid evidence="3">pam7 dna</plasmid>
    </source>
</reference>
<dbReference type="AlphaFoldDB" id="A0A510IEU6"/>
<keyword evidence="1" id="KW-1133">Transmembrane helix</keyword>
<geneLocation type="plasmid" evidence="3">
    <name>pam7 dna</name>
</geneLocation>
<feature type="transmembrane region" description="Helical" evidence="1">
    <location>
        <begin position="6"/>
        <end position="30"/>
    </location>
</feature>
<keyword evidence="1" id="KW-0812">Transmembrane</keyword>
<dbReference type="Proteomes" id="UP000315115">
    <property type="component" value="Plasmid pAM7"/>
</dbReference>
<name>A0A510IEU6_9VIBR</name>
<sequence>MDHTITVAIIKGLSIVTAAAVPSIITYIVSSKYFKKRDYRKLESQYLVALKDIEYLLEVERIHCRRNMEMLDQSHRHNSRKAVEIETQLSWSGKNSQKRVYLKRAKLEEKLNETKPS</sequence>
<evidence type="ECO:0000313" key="3">
    <source>
        <dbReference type="Proteomes" id="UP000315115"/>
    </source>
</evidence>